<reference evidence="2 3" key="1">
    <citation type="journal article" date="2013" name="BMC Microbiol.">
        <title>Identification of the type II cytochrome c maturation pathway in anammox bacteria by comparative genomics.</title>
        <authorList>
            <person name="Ferousi C."/>
            <person name="Speth D.R."/>
            <person name="Reimann J."/>
            <person name="Op den Camp H.J."/>
            <person name="Allen J.W."/>
            <person name="Keltjens J.T."/>
            <person name="Jetten M.S."/>
        </authorList>
    </citation>
    <scope>NUCLEOTIDE SEQUENCE [LARGE SCALE GENOMIC DNA]</scope>
    <source>
        <strain evidence="2">RU1</strain>
    </source>
</reference>
<accession>A0A0M2UXZ7</accession>
<sequence length="249" mass="28159">MPNTNHILPAGNPRIEIIEVIGGLIGNGALEIQSHLYKCLDEGRCYHIIDLKHAHKIDGVGIALLENILSREVQLRLINVKPEIQCILEMAKKEALFQIMSDEKDQVKAMSSFERDIMEKRAATGNTVLKKRDHVRVNTSFPSEFKFRRDGRTLFGRADILNLSQGGVLAGHIVARKKGTEEIVRYPGIIDQEIYDLQFRLNGNSTSLTLRGTCVREFTAEESIYAGIRLKDVSHDQREIIRSFVDAHK</sequence>
<dbReference type="Pfam" id="PF01740">
    <property type="entry name" value="STAS"/>
    <property type="match status" value="1"/>
</dbReference>
<evidence type="ECO:0000313" key="3">
    <source>
        <dbReference type="Proteomes" id="UP000034954"/>
    </source>
</evidence>
<organism evidence="2 3">
    <name type="scientific">Candidatus Brocadia fulgida</name>
    <dbReference type="NCBI Taxonomy" id="380242"/>
    <lineage>
        <taxon>Bacteria</taxon>
        <taxon>Pseudomonadati</taxon>
        <taxon>Planctomycetota</taxon>
        <taxon>Candidatus Brocadiia</taxon>
        <taxon>Candidatus Brocadiales</taxon>
        <taxon>Candidatus Brocadiaceae</taxon>
        <taxon>Candidatus Brocadia</taxon>
    </lineage>
</organism>
<dbReference type="SUPFAM" id="SSF52091">
    <property type="entry name" value="SpoIIaa-like"/>
    <property type="match status" value="1"/>
</dbReference>
<name>A0A0M2UXZ7_9BACT</name>
<evidence type="ECO:0000259" key="1">
    <source>
        <dbReference type="PROSITE" id="PS50801"/>
    </source>
</evidence>
<dbReference type="Gene3D" id="3.30.750.24">
    <property type="entry name" value="STAS domain"/>
    <property type="match status" value="1"/>
</dbReference>
<dbReference type="AlphaFoldDB" id="A0A0M2UXZ7"/>
<dbReference type="InterPro" id="IPR002645">
    <property type="entry name" value="STAS_dom"/>
</dbReference>
<dbReference type="Gene3D" id="2.40.10.220">
    <property type="entry name" value="predicted glycosyltransferase like domains"/>
    <property type="match status" value="1"/>
</dbReference>
<dbReference type="Proteomes" id="UP000034954">
    <property type="component" value="Unassembled WGS sequence"/>
</dbReference>
<comment type="caution">
    <text evidence="2">The sequence shown here is derived from an EMBL/GenBank/DDBJ whole genome shotgun (WGS) entry which is preliminary data.</text>
</comment>
<gene>
    <name evidence="2" type="ORF">BROFUL_00825</name>
</gene>
<dbReference type="InterPro" id="IPR036513">
    <property type="entry name" value="STAS_dom_sf"/>
</dbReference>
<dbReference type="EMBL" id="LAQJ01000104">
    <property type="protein sequence ID" value="KKO20440.1"/>
    <property type="molecule type" value="Genomic_DNA"/>
</dbReference>
<dbReference type="PROSITE" id="PS50801">
    <property type="entry name" value="STAS"/>
    <property type="match status" value="1"/>
</dbReference>
<feature type="domain" description="STAS" evidence="1">
    <location>
        <begin position="13"/>
        <end position="91"/>
    </location>
</feature>
<keyword evidence="3" id="KW-1185">Reference proteome</keyword>
<proteinExistence type="predicted"/>
<protein>
    <recommendedName>
        <fullName evidence="1">STAS domain-containing protein</fullName>
    </recommendedName>
</protein>
<evidence type="ECO:0000313" key="2">
    <source>
        <dbReference type="EMBL" id="KKO20440.1"/>
    </source>
</evidence>